<feature type="non-terminal residue" evidence="2">
    <location>
        <position position="1"/>
    </location>
</feature>
<accession>A0A813KN92</accession>
<dbReference type="EMBL" id="CAJNNW010031789">
    <property type="protein sequence ID" value="CAE8709064.1"/>
    <property type="molecule type" value="Genomic_DNA"/>
</dbReference>
<gene>
    <name evidence="2" type="ORF">PGLA2088_LOCUS35257</name>
</gene>
<feature type="region of interest" description="Disordered" evidence="1">
    <location>
        <begin position="36"/>
        <end position="67"/>
    </location>
</feature>
<proteinExistence type="predicted"/>
<evidence type="ECO:0000313" key="3">
    <source>
        <dbReference type="Proteomes" id="UP000626109"/>
    </source>
</evidence>
<dbReference type="Proteomes" id="UP000626109">
    <property type="component" value="Unassembled WGS sequence"/>
</dbReference>
<sequence length="101" mass="10929">LYSKACRGGVIVEEDLTPPVPEQIFLSARPLVRSSDLGLRSRPASRSAHLEVSPQRSARPTLGPDEISPVACTSSWRLCEAIEESLSPAYGSRTRSLPPSK</sequence>
<reference evidence="2" key="1">
    <citation type="submission" date="2021-02" db="EMBL/GenBank/DDBJ databases">
        <authorList>
            <person name="Dougan E. K."/>
            <person name="Rhodes N."/>
            <person name="Thang M."/>
            <person name="Chan C."/>
        </authorList>
    </citation>
    <scope>NUCLEOTIDE SEQUENCE</scope>
</reference>
<evidence type="ECO:0000313" key="2">
    <source>
        <dbReference type="EMBL" id="CAE8709064.1"/>
    </source>
</evidence>
<comment type="caution">
    <text evidence="2">The sequence shown here is derived from an EMBL/GenBank/DDBJ whole genome shotgun (WGS) entry which is preliminary data.</text>
</comment>
<name>A0A813KN92_POLGL</name>
<feature type="non-terminal residue" evidence="2">
    <location>
        <position position="101"/>
    </location>
</feature>
<protein>
    <submittedName>
        <fullName evidence="2">Uncharacterized protein</fullName>
    </submittedName>
</protein>
<dbReference type="AlphaFoldDB" id="A0A813KN92"/>
<evidence type="ECO:0000256" key="1">
    <source>
        <dbReference type="SAM" id="MobiDB-lite"/>
    </source>
</evidence>
<organism evidence="2 3">
    <name type="scientific">Polarella glacialis</name>
    <name type="common">Dinoflagellate</name>
    <dbReference type="NCBI Taxonomy" id="89957"/>
    <lineage>
        <taxon>Eukaryota</taxon>
        <taxon>Sar</taxon>
        <taxon>Alveolata</taxon>
        <taxon>Dinophyceae</taxon>
        <taxon>Suessiales</taxon>
        <taxon>Suessiaceae</taxon>
        <taxon>Polarella</taxon>
    </lineage>
</organism>